<dbReference type="EMBL" id="APBN01000003">
    <property type="protein sequence ID" value="EMT52867.1"/>
    <property type="molecule type" value="Genomic_DNA"/>
</dbReference>
<feature type="region of interest" description="Disordered" evidence="1">
    <location>
        <begin position="1"/>
        <end position="63"/>
    </location>
</feature>
<protein>
    <submittedName>
        <fullName evidence="2">Uncharacterized protein</fullName>
    </submittedName>
</protein>
<evidence type="ECO:0000313" key="3">
    <source>
        <dbReference type="Proteomes" id="UP000012081"/>
    </source>
</evidence>
<dbReference type="STRING" id="1300222.I532_08807"/>
<name>M8DHE5_9BACL</name>
<dbReference type="AlphaFoldDB" id="M8DHE5"/>
<evidence type="ECO:0000313" key="2">
    <source>
        <dbReference type="EMBL" id="EMT52867.1"/>
    </source>
</evidence>
<keyword evidence="3" id="KW-1185">Reference proteome</keyword>
<gene>
    <name evidence="2" type="ORF">I532_08807</name>
</gene>
<comment type="caution">
    <text evidence="2">The sequence shown here is derived from an EMBL/GenBank/DDBJ whole genome shotgun (WGS) entry which is preliminary data.</text>
</comment>
<sequence>MVWNKRSVCPAQEAFSAEKMPIGGQPNRPDSAGNEKKASGAGPSLAKPFSGQPDGPAVDDLIC</sequence>
<proteinExistence type="predicted"/>
<organism evidence="2 3">
    <name type="scientific">Brevibacillus borstelensis AK1</name>
    <dbReference type="NCBI Taxonomy" id="1300222"/>
    <lineage>
        <taxon>Bacteria</taxon>
        <taxon>Bacillati</taxon>
        <taxon>Bacillota</taxon>
        <taxon>Bacilli</taxon>
        <taxon>Bacillales</taxon>
        <taxon>Paenibacillaceae</taxon>
        <taxon>Brevibacillus</taxon>
    </lineage>
</organism>
<reference evidence="2 3" key="1">
    <citation type="submission" date="2013-03" db="EMBL/GenBank/DDBJ databases">
        <title>Assembly of a new bacterial strain Brevibacillus borstelensis AK1.</title>
        <authorList>
            <person name="Rajan I."/>
            <person name="PoliReddy D."/>
            <person name="Sugumar T."/>
            <person name="Rathinam K."/>
            <person name="Alqarawi S."/>
            <person name="Khalil A.B."/>
            <person name="Sivakumar N."/>
        </authorList>
    </citation>
    <scope>NUCLEOTIDE SEQUENCE [LARGE SCALE GENOMIC DNA]</scope>
    <source>
        <strain evidence="2 3">AK1</strain>
    </source>
</reference>
<evidence type="ECO:0000256" key="1">
    <source>
        <dbReference type="SAM" id="MobiDB-lite"/>
    </source>
</evidence>
<dbReference type="Proteomes" id="UP000012081">
    <property type="component" value="Unassembled WGS sequence"/>
</dbReference>
<accession>M8DHE5</accession>